<feature type="domain" description="ChrR-like cupin" evidence="1">
    <location>
        <begin position="21"/>
        <end position="117"/>
    </location>
</feature>
<dbReference type="SUPFAM" id="SSF51182">
    <property type="entry name" value="RmlC-like cupins"/>
    <property type="match status" value="1"/>
</dbReference>
<dbReference type="InterPro" id="IPR014710">
    <property type="entry name" value="RmlC-like_jellyroll"/>
</dbReference>
<dbReference type="CDD" id="cd20302">
    <property type="entry name" value="cupin_DAD"/>
    <property type="match status" value="1"/>
</dbReference>
<dbReference type="AlphaFoldDB" id="A0A3B0RGH5"/>
<gene>
    <name evidence="2" type="ORF">MNBD_ALPHA01-1806</name>
</gene>
<dbReference type="Gene3D" id="2.60.120.10">
    <property type="entry name" value="Jelly Rolls"/>
    <property type="match status" value="1"/>
</dbReference>
<name>A0A3B0RGH5_9ZZZZ</name>
<dbReference type="Pfam" id="PF12973">
    <property type="entry name" value="Cupin_7"/>
    <property type="match status" value="1"/>
</dbReference>
<sequence length="163" mass="17641">MSDTILTTDTIIKANVPNRPALFDPGTLEWTDWVMEGSYFKLLNINETTGGFTVILKIDPGIKAPVHHHIGGIEVYVIEGEFGYGDDDRGEAGHYALEAGGSIHAPSSPDGVTMFVVVYGSIVGYNEDGSVAMVIDGRFMYDLAVKNNSADHITLINTFTDDV</sequence>
<dbReference type="InterPro" id="IPR025979">
    <property type="entry name" value="ChrR-like_cupin_dom"/>
</dbReference>
<evidence type="ECO:0000313" key="2">
    <source>
        <dbReference type="EMBL" id="VAV91139.1"/>
    </source>
</evidence>
<accession>A0A3B0RGH5</accession>
<protein>
    <recommendedName>
        <fullName evidence="1">ChrR-like cupin domain-containing protein</fullName>
    </recommendedName>
</protein>
<proteinExistence type="predicted"/>
<organism evidence="2">
    <name type="scientific">hydrothermal vent metagenome</name>
    <dbReference type="NCBI Taxonomy" id="652676"/>
    <lineage>
        <taxon>unclassified sequences</taxon>
        <taxon>metagenomes</taxon>
        <taxon>ecological metagenomes</taxon>
    </lineage>
</organism>
<evidence type="ECO:0000259" key="1">
    <source>
        <dbReference type="Pfam" id="PF12973"/>
    </source>
</evidence>
<dbReference type="InterPro" id="IPR011051">
    <property type="entry name" value="RmlC_Cupin_sf"/>
</dbReference>
<dbReference type="EMBL" id="UOEJ01000019">
    <property type="protein sequence ID" value="VAV91139.1"/>
    <property type="molecule type" value="Genomic_DNA"/>
</dbReference>
<reference evidence="2" key="1">
    <citation type="submission" date="2018-06" db="EMBL/GenBank/DDBJ databases">
        <authorList>
            <person name="Zhirakovskaya E."/>
        </authorList>
    </citation>
    <scope>NUCLEOTIDE SEQUENCE</scope>
</reference>